<dbReference type="Proteomes" id="UP001244563">
    <property type="component" value="Unassembled WGS sequence"/>
</dbReference>
<accession>A0ABT9TIH6</accession>
<dbReference type="Gene3D" id="2.60.120.10">
    <property type="entry name" value="Jelly Rolls"/>
    <property type="match status" value="1"/>
</dbReference>
<dbReference type="GeneID" id="84018395"/>
<evidence type="ECO:0000256" key="1">
    <source>
        <dbReference type="SAM" id="MobiDB-lite"/>
    </source>
</evidence>
<dbReference type="RefSeq" id="WP_018777809.1">
    <property type="nucleotide sequence ID" value="NZ_BDDW01000003.1"/>
</dbReference>
<sequence>MSVNVVTNLDAKSHNSPDETRRADKTVVDLVTVGDYTIARMTFEPGWTWADCIKPAAGTDSCQLSHVGFCVSGSLEVETNDGGKISISPGSSYSIPPGHNARVVGDQPFQGIEFVSGAEFAEALK</sequence>
<dbReference type="EMBL" id="JAUSSW010000002">
    <property type="protein sequence ID" value="MDQ0101448.1"/>
    <property type="molecule type" value="Genomic_DNA"/>
</dbReference>
<protein>
    <submittedName>
        <fullName evidence="2">Quercetin dioxygenase-like cupin family protein</fullName>
    </submittedName>
</protein>
<feature type="region of interest" description="Disordered" evidence="1">
    <location>
        <begin position="1"/>
        <end position="22"/>
    </location>
</feature>
<proteinExistence type="predicted"/>
<dbReference type="InterPro" id="IPR011051">
    <property type="entry name" value="RmlC_Cupin_sf"/>
</dbReference>
<keyword evidence="3" id="KW-1185">Reference proteome</keyword>
<comment type="caution">
    <text evidence="2">The sequence shown here is derived from an EMBL/GenBank/DDBJ whole genome shotgun (WGS) entry which is preliminary data.</text>
</comment>
<evidence type="ECO:0000313" key="3">
    <source>
        <dbReference type="Proteomes" id="UP001244563"/>
    </source>
</evidence>
<dbReference type="InterPro" id="IPR014710">
    <property type="entry name" value="RmlC-like_jellyroll"/>
</dbReference>
<dbReference type="SUPFAM" id="SSF51182">
    <property type="entry name" value="RmlC-like cupins"/>
    <property type="match status" value="1"/>
</dbReference>
<dbReference type="CDD" id="cd06990">
    <property type="entry name" value="cupin_DUF861"/>
    <property type="match status" value="1"/>
</dbReference>
<evidence type="ECO:0000313" key="2">
    <source>
        <dbReference type="EMBL" id="MDQ0101448.1"/>
    </source>
</evidence>
<feature type="compositionally biased region" description="Basic and acidic residues" evidence="1">
    <location>
        <begin position="11"/>
        <end position="22"/>
    </location>
</feature>
<reference evidence="2 3" key="1">
    <citation type="submission" date="2023-07" db="EMBL/GenBank/DDBJ databases">
        <title>Sorghum-associated microbial communities from plants grown in Nebraska, USA.</title>
        <authorList>
            <person name="Schachtman D."/>
        </authorList>
    </citation>
    <scope>NUCLEOTIDE SEQUENCE [LARGE SCALE GENOMIC DNA]</scope>
    <source>
        <strain evidence="2 3">CC523</strain>
    </source>
</reference>
<name>A0ABT9TIH6_PAENI</name>
<gene>
    <name evidence="2" type="ORF">J2T10_001081</name>
</gene>
<organism evidence="2 3">
    <name type="scientific">Paenarthrobacter nicotinovorans</name>
    <name type="common">Arthrobacter nicotinovorans</name>
    <dbReference type="NCBI Taxonomy" id="29320"/>
    <lineage>
        <taxon>Bacteria</taxon>
        <taxon>Bacillati</taxon>
        <taxon>Actinomycetota</taxon>
        <taxon>Actinomycetes</taxon>
        <taxon>Micrococcales</taxon>
        <taxon>Micrococcaceae</taxon>
        <taxon>Paenarthrobacter</taxon>
    </lineage>
</organism>